<evidence type="ECO:0000256" key="8">
    <source>
        <dbReference type="HAMAP-Rule" id="MF_02204"/>
    </source>
</evidence>
<dbReference type="GO" id="GO:0051301">
    <property type="term" value="P:cell division"/>
    <property type="evidence" value="ECO:0007669"/>
    <property type="project" value="UniProtKB-KW"/>
</dbReference>
<dbReference type="PANTHER" id="PTHR30329:SF21">
    <property type="entry name" value="LIPOPROTEIN YIAD-RELATED"/>
    <property type="match status" value="1"/>
</dbReference>
<evidence type="ECO:0000256" key="9">
    <source>
        <dbReference type="SAM" id="MobiDB-lite"/>
    </source>
</evidence>
<dbReference type="InterPro" id="IPR039001">
    <property type="entry name" value="Pal"/>
</dbReference>
<dbReference type="InterPro" id="IPR036737">
    <property type="entry name" value="OmpA-like_sf"/>
</dbReference>
<comment type="caution">
    <text evidence="11">The sequence shown here is derived from an EMBL/GenBank/DDBJ whole genome shotgun (WGS) entry which is preliminary data.</text>
</comment>
<dbReference type="Gene3D" id="3.30.1330.60">
    <property type="entry name" value="OmpA-like domain"/>
    <property type="match status" value="1"/>
</dbReference>
<comment type="subcellular location">
    <subcellularLocation>
        <location evidence="8">Cell outer membrane</location>
        <topology evidence="8">Lipid-anchor</topology>
    </subcellularLocation>
</comment>
<sequence length="195" mass="21040">MNKKAIGMIVSLCGAALVVGGCAKQEIVKKDESLAPKATVTAATDKGTAKTEKIVASPVKQDTKEVAPQNVPAQKSDQGIEQLKSALEKVFFAFDSAKLSQKARQTLVKDAAVIKQNSKARIRIEGNCDERGSDEYNLALGEKRAKEAMEYLVTMGIPANRLSVISYGKEKPANPGHNEAAWAQNRRDEFVPVTP</sequence>
<keyword evidence="5 8" id="KW-0998">Cell outer membrane</keyword>
<organism evidence="11 12">
    <name type="scientific">Geobacter argillaceus</name>
    <dbReference type="NCBI Taxonomy" id="345631"/>
    <lineage>
        <taxon>Bacteria</taxon>
        <taxon>Pseudomonadati</taxon>
        <taxon>Thermodesulfobacteriota</taxon>
        <taxon>Desulfuromonadia</taxon>
        <taxon>Geobacterales</taxon>
        <taxon>Geobacteraceae</taxon>
        <taxon>Geobacter</taxon>
    </lineage>
</organism>
<feature type="domain" description="OmpA-like" evidence="10">
    <location>
        <begin position="79"/>
        <end position="195"/>
    </location>
</feature>
<keyword evidence="7" id="KW-0131">Cell cycle</keyword>
<evidence type="ECO:0000256" key="2">
    <source>
        <dbReference type="ARBA" id="ARBA00022729"/>
    </source>
</evidence>
<dbReference type="InterPro" id="IPR006665">
    <property type="entry name" value="OmpA-like"/>
</dbReference>
<evidence type="ECO:0000256" key="1">
    <source>
        <dbReference type="ARBA" id="ARBA00022618"/>
    </source>
</evidence>
<dbReference type="Proteomes" id="UP000319449">
    <property type="component" value="Unassembled WGS sequence"/>
</dbReference>
<evidence type="ECO:0000256" key="5">
    <source>
        <dbReference type="ARBA" id="ARBA00023237"/>
    </source>
</evidence>
<keyword evidence="12" id="KW-1185">Reference proteome</keyword>
<feature type="region of interest" description="Disordered" evidence="9">
    <location>
        <begin position="173"/>
        <end position="195"/>
    </location>
</feature>
<evidence type="ECO:0000256" key="4">
    <source>
        <dbReference type="ARBA" id="ARBA00023139"/>
    </source>
</evidence>
<dbReference type="InterPro" id="IPR050330">
    <property type="entry name" value="Bact_OuterMem_StrucFunc"/>
</dbReference>
<keyword evidence="2 8" id="KW-0732">Signal</keyword>
<evidence type="ECO:0000313" key="12">
    <source>
        <dbReference type="Proteomes" id="UP000319449"/>
    </source>
</evidence>
<dbReference type="PANTHER" id="PTHR30329">
    <property type="entry name" value="STATOR ELEMENT OF FLAGELLAR MOTOR COMPLEX"/>
    <property type="match status" value="1"/>
</dbReference>
<dbReference type="InterPro" id="IPR006664">
    <property type="entry name" value="OMP_bac"/>
</dbReference>
<dbReference type="CDD" id="cd07185">
    <property type="entry name" value="OmpA_C-like"/>
    <property type="match status" value="1"/>
</dbReference>
<keyword evidence="3 8" id="KW-0472">Membrane</keyword>
<proteinExistence type="inferred from homology"/>
<dbReference type="NCBIfam" id="TIGR02802">
    <property type="entry name" value="Pal_lipo"/>
    <property type="match status" value="1"/>
</dbReference>
<evidence type="ECO:0000256" key="3">
    <source>
        <dbReference type="ARBA" id="ARBA00023136"/>
    </source>
</evidence>
<evidence type="ECO:0000313" key="11">
    <source>
        <dbReference type="EMBL" id="TWJ14019.1"/>
    </source>
</evidence>
<dbReference type="OrthoDB" id="9809164at2"/>
<dbReference type="PROSITE" id="PS51123">
    <property type="entry name" value="OMPA_2"/>
    <property type="match status" value="1"/>
</dbReference>
<reference evidence="11 12" key="1">
    <citation type="submission" date="2019-07" db="EMBL/GenBank/DDBJ databases">
        <title>Genomic Encyclopedia of Archaeal and Bacterial Type Strains, Phase II (KMG-II): from individual species to whole genera.</title>
        <authorList>
            <person name="Goeker M."/>
        </authorList>
    </citation>
    <scope>NUCLEOTIDE SEQUENCE [LARGE SCALE GENOMIC DNA]</scope>
    <source>
        <strain evidence="11 12">ATCC BAA-1139</strain>
    </source>
</reference>
<gene>
    <name evidence="8" type="primary">pal</name>
    <name evidence="11" type="ORF">JN12_03590</name>
</gene>
<comment type="similarity">
    <text evidence="8">Belongs to the Pal lipoprotein family.</text>
</comment>
<evidence type="ECO:0000259" key="10">
    <source>
        <dbReference type="PROSITE" id="PS51123"/>
    </source>
</evidence>
<keyword evidence="4 8" id="KW-0564">Palmitate</keyword>
<dbReference type="EMBL" id="VLLN01000032">
    <property type="protein sequence ID" value="TWJ14019.1"/>
    <property type="molecule type" value="Genomic_DNA"/>
</dbReference>
<dbReference type="RefSeq" id="WP_145025333.1">
    <property type="nucleotide sequence ID" value="NZ_VLLN01000032.1"/>
</dbReference>
<accession>A0A562V7Z9</accession>
<keyword evidence="6 8" id="KW-0449">Lipoprotein</keyword>
<protein>
    <recommendedName>
        <fullName evidence="8">Peptidoglycan-associated lipoprotein</fullName>
        <shortName evidence="8">PAL</shortName>
    </recommendedName>
</protein>
<evidence type="ECO:0000256" key="7">
    <source>
        <dbReference type="ARBA" id="ARBA00023306"/>
    </source>
</evidence>
<dbReference type="HAMAP" id="MF_02204">
    <property type="entry name" value="Pal"/>
    <property type="match status" value="1"/>
</dbReference>
<dbReference type="PRINTS" id="PR01021">
    <property type="entry name" value="OMPADOMAIN"/>
</dbReference>
<dbReference type="PROSITE" id="PS51257">
    <property type="entry name" value="PROKAR_LIPOPROTEIN"/>
    <property type="match status" value="1"/>
</dbReference>
<dbReference type="AlphaFoldDB" id="A0A562V7Z9"/>
<dbReference type="InterPro" id="IPR014169">
    <property type="entry name" value="Pal_lipo_C"/>
</dbReference>
<dbReference type="Pfam" id="PF00691">
    <property type="entry name" value="OmpA"/>
    <property type="match status" value="1"/>
</dbReference>
<name>A0A562V7Z9_9BACT</name>
<keyword evidence="1" id="KW-0132">Cell division</keyword>
<dbReference type="SUPFAM" id="SSF103088">
    <property type="entry name" value="OmpA-like"/>
    <property type="match status" value="1"/>
</dbReference>
<dbReference type="GO" id="GO:0009279">
    <property type="term" value="C:cell outer membrane"/>
    <property type="evidence" value="ECO:0007669"/>
    <property type="project" value="UniProtKB-SubCell"/>
</dbReference>
<evidence type="ECO:0000256" key="6">
    <source>
        <dbReference type="ARBA" id="ARBA00023288"/>
    </source>
</evidence>
<feature type="compositionally biased region" description="Basic and acidic residues" evidence="9">
    <location>
        <begin position="185"/>
        <end position="195"/>
    </location>
</feature>